<protein>
    <submittedName>
        <fullName evidence="1">Uncharacterized protein</fullName>
    </submittedName>
</protein>
<gene>
    <name evidence="1" type="ORF">J1899_22215</name>
</gene>
<proteinExistence type="predicted"/>
<organism evidence="1 2">
    <name type="scientific">Cytobacillus gottheilii</name>
    <dbReference type="NCBI Taxonomy" id="859144"/>
    <lineage>
        <taxon>Bacteria</taxon>
        <taxon>Bacillati</taxon>
        <taxon>Bacillota</taxon>
        <taxon>Bacilli</taxon>
        <taxon>Bacillales</taxon>
        <taxon>Bacillaceae</taxon>
        <taxon>Cytobacillus</taxon>
    </lineage>
</organism>
<geneLocation type="plasmid" evidence="1 2">
    <name>p_unnamed</name>
</geneLocation>
<accession>A0ABX8FIV3</accession>
<dbReference type="Proteomes" id="UP000679247">
    <property type="component" value="Plasmid p_unnamed"/>
</dbReference>
<dbReference type="RefSeq" id="WP_214479015.1">
    <property type="nucleotide sequence ID" value="NZ_CP071710.1"/>
</dbReference>
<keyword evidence="1" id="KW-0614">Plasmid</keyword>
<reference evidence="1 2" key="1">
    <citation type="submission" date="2021-03" db="EMBL/GenBank/DDBJ databases">
        <title>The first data on the complete genome of the tetrodotoxin-producing bacterium.</title>
        <authorList>
            <person name="Melnikova D.I."/>
            <person name="Nijland R."/>
            <person name="Magarlamov T.Y."/>
        </authorList>
    </citation>
    <scope>NUCLEOTIDE SEQUENCE [LARGE SCALE GENOMIC DNA]</scope>
    <source>
        <strain evidence="1 2">1839</strain>
        <plasmid evidence="1 2">p_unnamed</plasmid>
    </source>
</reference>
<name>A0ABX8FIV3_9BACI</name>
<keyword evidence="2" id="KW-1185">Reference proteome</keyword>
<evidence type="ECO:0000313" key="2">
    <source>
        <dbReference type="Proteomes" id="UP000679247"/>
    </source>
</evidence>
<dbReference type="EMBL" id="CP071710">
    <property type="protein sequence ID" value="QVY63955.1"/>
    <property type="molecule type" value="Genomic_DNA"/>
</dbReference>
<evidence type="ECO:0000313" key="1">
    <source>
        <dbReference type="EMBL" id="QVY63955.1"/>
    </source>
</evidence>
<sequence>MTVSFKEVNANQKVTIEFEDINGELKQMSGKVVFINERKDMIKVKGNGHCLYFYDWEVTTIV</sequence>